<dbReference type="Pfam" id="PF01106">
    <property type="entry name" value="NifU"/>
    <property type="match status" value="1"/>
</dbReference>
<feature type="domain" description="NIF system FeS cluster assembly NifU N-terminal" evidence="4">
    <location>
        <begin position="15"/>
        <end position="146"/>
    </location>
</feature>
<evidence type="ECO:0000259" key="4">
    <source>
        <dbReference type="Pfam" id="PF01592"/>
    </source>
</evidence>
<organism evidence="5 6">
    <name type="scientific">Simkania negevensis</name>
    <dbReference type="NCBI Taxonomy" id="83561"/>
    <lineage>
        <taxon>Bacteria</taxon>
        <taxon>Pseudomonadati</taxon>
        <taxon>Chlamydiota</taxon>
        <taxon>Chlamydiia</taxon>
        <taxon>Parachlamydiales</taxon>
        <taxon>Simkaniaceae</taxon>
        <taxon>Simkania</taxon>
    </lineage>
</organism>
<dbReference type="Pfam" id="PF01592">
    <property type="entry name" value="NifU_N"/>
    <property type="match status" value="1"/>
</dbReference>
<dbReference type="SUPFAM" id="SSF117916">
    <property type="entry name" value="Fe-S cluster assembly (FSCA) domain-like"/>
    <property type="match status" value="1"/>
</dbReference>
<dbReference type="InterPro" id="IPR002871">
    <property type="entry name" value="NIF_FeS_clus_asmbl_NifU_N"/>
</dbReference>
<dbReference type="SUPFAM" id="SSF82649">
    <property type="entry name" value="SufE/NifU"/>
    <property type="match status" value="1"/>
</dbReference>
<comment type="caution">
    <text evidence="5">The sequence shown here is derived from an EMBL/GenBank/DDBJ whole genome shotgun (WGS) entry which is preliminary data.</text>
</comment>
<dbReference type="Gene3D" id="3.90.1010.10">
    <property type="match status" value="1"/>
</dbReference>
<evidence type="ECO:0000313" key="5">
    <source>
        <dbReference type="EMBL" id="MBN4066544.1"/>
    </source>
</evidence>
<evidence type="ECO:0000313" key="6">
    <source>
        <dbReference type="Proteomes" id="UP000722121"/>
    </source>
</evidence>
<protein>
    <recommendedName>
        <fullName evidence="1">Nitrogen fixation protein NifU</fullName>
    </recommendedName>
</protein>
<evidence type="ECO:0000256" key="2">
    <source>
        <dbReference type="ARBA" id="ARBA00023231"/>
    </source>
</evidence>
<reference evidence="5 6" key="1">
    <citation type="submission" date="2021-02" db="EMBL/GenBank/DDBJ databases">
        <title>Activity-based single-cell genomes from oceanic crustal fluid captures similar information to metagenomic and metatranscriptomic surveys with orders of magnitude less sampling.</title>
        <authorList>
            <person name="D'Angelo T.S."/>
            <person name="Orcutt B.N."/>
        </authorList>
    </citation>
    <scope>NUCLEOTIDE SEQUENCE [LARGE SCALE GENOMIC DNA]</scope>
    <source>
        <strain evidence="5">AH-315-G07</strain>
    </source>
</reference>
<feature type="domain" description="NIF system FeS cluster assembly NifU C-terminal" evidence="3">
    <location>
        <begin position="187"/>
        <end position="254"/>
    </location>
</feature>
<evidence type="ECO:0000259" key="3">
    <source>
        <dbReference type="Pfam" id="PF01106"/>
    </source>
</evidence>
<proteinExistence type="predicted"/>
<accession>A0ABS3APZ4</accession>
<keyword evidence="6" id="KW-1185">Reference proteome</keyword>
<gene>
    <name evidence="5" type="ORF">JYU14_00480</name>
</gene>
<sequence>MAEQEWLTPFPWALYSKKMMAKIDHPWSVGFFTEEEASEREMRLVFATEGSVDEENVVQFYWLVDLEDGIIADAKFQVYGHSALIAAAEASCDLVIGKNYDQAGRLNADMVDASLRDKSDLPAFPKETYTHLNLVLGALDQAAQQCEGIPFAKGYVSPVSESLDLVLEGEGYPGWPKLNYDQKISMIKDVVDKEIRPYVELDEGGIDVLDFKDDHKVIVAYSGACTTCFSATGATLSAVQQILRAKLSPNIDVIPEM</sequence>
<keyword evidence="2" id="KW-0535">Nitrogen fixation</keyword>
<name>A0ABS3APZ4_9BACT</name>
<dbReference type="Gene3D" id="3.30.300.130">
    <property type="entry name" value="Fe-S cluster assembly (FSCA)"/>
    <property type="match status" value="1"/>
</dbReference>
<dbReference type="InterPro" id="IPR001075">
    <property type="entry name" value="NIF_FeS_clus_asmbl_NifU_C"/>
</dbReference>
<dbReference type="InterPro" id="IPR034904">
    <property type="entry name" value="FSCA_dom_sf"/>
</dbReference>
<dbReference type="EMBL" id="JAFITR010000005">
    <property type="protein sequence ID" value="MBN4066544.1"/>
    <property type="molecule type" value="Genomic_DNA"/>
</dbReference>
<evidence type="ECO:0000256" key="1">
    <source>
        <dbReference type="ARBA" id="ARBA00015278"/>
    </source>
</evidence>
<dbReference type="Proteomes" id="UP000722121">
    <property type="component" value="Unassembled WGS sequence"/>
</dbReference>